<comment type="caution">
    <text evidence="1">The sequence shown here is derived from an EMBL/GenBank/DDBJ whole genome shotgun (WGS) entry which is preliminary data.</text>
</comment>
<name>A0ACB9YJZ9_9PEZI</name>
<evidence type="ECO:0000313" key="2">
    <source>
        <dbReference type="Proteomes" id="UP001497700"/>
    </source>
</evidence>
<protein>
    <submittedName>
        <fullName evidence="1">NAD(P)-binding protein</fullName>
    </submittedName>
</protein>
<reference evidence="1 2" key="1">
    <citation type="journal article" date="2022" name="New Phytol.">
        <title>Ecological generalism drives hyperdiversity of secondary metabolite gene clusters in xylarialean endophytes.</title>
        <authorList>
            <person name="Franco M.E.E."/>
            <person name="Wisecaver J.H."/>
            <person name="Arnold A.E."/>
            <person name="Ju Y.M."/>
            <person name="Slot J.C."/>
            <person name="Ahrendt S."/>
            <person name="Moore L.P."/>
            <person name="Eastman K.E."/>
            <person name="Scott K."/>
            <person name="Konkel Z."/>
            <person name="Mondo S.J."/>
            <person name="Kuo A."/>
            <person name="Hayes R.D."/>
            <person name="Haridas S."/>
            <person name="Andreopoulos B."/>
            <person name="Riley R."/>
            <person name="LaButti K."/>
            <person name="Pangilinan J."/>
            <person name="Lipzen A."/>
            <person name="Amirebrahimi M."/>
            <person name="Yan J."/>
            <person name="Adam C."/>
            <person name="Keymanesh K."/>
            <person name="Ng V."/>
            <person name="Louie K."/>
            <person name="Northen T."/>
            <person name="Drula E."/>
            <person name="Henrissat B."/>
            <person name="Hsieh H.M."/>
            <person name="Youens-Clark K."/>
            <person name="Lutzoni F."/>
            <person name="Miadlikowska J."/>
            <person name="Eastwood D.C."/>
            <person name="Hamelin R.C."/>
            <person name="Grigoriev I.V."/>
            <person name="U'Ren J.M."/>
        </authorList>
    </citation>
    <scope>NUCLEOTIDE SEQUENCE [LARGE SCALE GENOMIC DNA]</scope>
    <source>
        <strain evidence="1 2">CBS 119005</strain>
    </source>
</reference>
<evidence type="ECO:0000313" key="1">
    <source>
        <dbReference type="EMBL" id="KAI4859502.1"/>
    </source>
</evidence>
<keyword evidence="2" id="KW-1185">Reference proteome</keyword>
<sequence>MNSNHLTPYPALSGAIQQLDLGGKSILITGGGYGIGKDIACSFAERLPTRIVLIGRTENRLKGTAADLAVRFPTVTFAYRCVDITSSTDVQALFDWAQTPLDVLINNAGYLPLMQSFMDADLDELQRGLMTNVYGTALMTQTFLRHRETYRAPSAPPAVIITMNTAGALSLRIPHLTAYASTKAALARWSELAPVDVPDGVARFISVHPGAVDTQMGARFNLPKSFPFTDAKLVGDFLVWLTSDEARFLSGRFVCVKWDVGELVEMKEEVLSRDLFRTLLSM</sequence>
<organism evidence="1 2">
    <name type="scientific">Hypoxylon rubiginosum</name>
    <dbReference type="NCBI Taxonomy" id="110542"/>
    <lineage>
        <taxon>Eukaryota</taxon>
        <taxon>Fungi</taxon>
        <taxon>Dikarya</taxon>
        <taxon>Ascomycota</taxon>
        <taxon>Pezizomycotina</taxon>
        <taxon>Sordariomycetes</taxon>
        <taxon>Xylariomycetidae</taxon>
        <taxon>Xylariales</taxon>
        <taxon>Hypoxylaceae</taxon>
        <taxon>Hypoxylon</taxon>
    </lineage>
</organism>
<gene>
    <name evidence="1" type="ORF">F4820DRAFT_462443</name>
</gene>
<dbReference type="EMBL" id="MU393630">
    <property type="protein sequence ID" value="KAI4859502.1"/>
    <property type="molecule type" value="Genomic_DNA"/>
</dbReference>
<dbReference type="Proteomes" id="UP001497700">
    <property type="component" value="Unassembled WGS sequence"/>
</dbReference>
<accession>A0ACB9YJZ9</accession>
<proteinExistence type="predicted"/>